<dbReference type="OrthoDB" id="1803658at2"/>
<dbReference type="Proteomes" id="UP000008544">
    <property type="component" value="Chromosome"/>
</dbReference>
<dbReference type="eggNOG" id="COG1538">
    <property type="taxonomic scope" value="Bacteria"/>
</dbReference>
<accession>B1I6F9</accession>
<evidence type="ECO:0000256" key="2">
    <source>
        <dbReference type="ARBA" id="ARBA00022452"/>
    </source>
</evidence>
<sequence>MRRVLVLLFTVIAATWMFLVPAGWAKEPATPELTLNEAVTLAIRQSAALKKAGLDVDKAEELRRQAADQLTFTPVRGGSYDPRVEIAWYSLLSADLNWQMSKRTQNVEEDRLVLSTCRKYWDVLKAKEKVRAAEAGVRKAELALRKTRALARVGMSAPGMSPQVALAGAEAALAGARTGLAAARNELDAAYEGLNQLTGFWPQYRPVLVDSVEFRPVEVDNLDVHVQRVLESSPAVWLANEGVTLAKYAQELMWARGQYTPYKVRQIEVEQAELDAVSARDAVRLATRELYYSLRSLEAAHAAALEQVKAAQEALRVTLLAREVGMATAADVAEREAALAEAEQELFDLACQHAYLKLAFQKPWAVSAGGTGSR</sequence>
<dbReference type="HOGENOM" id="CLU_063617_0_0_9"/>
<dbReference type="AlphaFoldDB" id="B1I6F9"/>
<keyword evidence="2" id="KW-1134">Transmembrane beta strand</keyword>
<keyword evidence="8" id="KW-1185">Reference proteome</keyword>
<feature type="coiled-coil region" evidence="6">
    <location>
        <begin position="269"/>
        <end position="352"/>
    </location>
</feature>
<organism evidence="7 8">
    <name type="scientific">Desulforudis audaxviator (strain MP104C)</name>
    <dbReference type="NCBI Taxonomy" id="477974"/>
    <lineage>
        <taxon>Bacteria</taxon>
        <taxon>Bacillati</taxon>
        <taxon>Bacillota</taxon>
        <taxon>Clostridia</taxon>
        <taxon>Thermoanaerobacterales</taxon>
        <taxon>Candidatus Desulforudaceae</taxon>
        <taxon>Candidatus Desulforudis</taxon>
    </lineage>
</organism>
<evidence type="ECO:0000256" key="3">
    <source>
        <dbReference type="ARBA" id="ARBA00022692"/>
    </source>
</evidence>
<reference evidence="7 8" key="2">
    <citation type="journal article" date="2008" name="Science">
        <title>Environmental genomics reveals a single-species ecosystem deep within Earth.</title>
        <authorList>
            <person name="Chivian D."/>
            <person name="Brodie E.L."/>
            <person name="Alm E.J."/>
            <person name="Culley D.E."/>
            <person name="Dehal P.S."/>
            <person name="Desantis T.Z."/>
            <person name="Gihring T.M."/>
            <person name="Lapidus A."/>
            <person name="Lin L.H."/>
            <person name="Lowry S.R."/>
            <person name="Moser D.P."/>
            <person name="Richardson P.M."/>
            <person name="Southam G."/>
            <person name="Wanger G."/>
            <person name="Pratt L.M."/>
            <person name="Andersen G.L."/>
            <person name="Hazen T.C."/>
            <person name="Brockman F.J."/>
            <person name="Arkin A.P."/>
            <person name="Onstott T.C."/>
        </authorList>
    </citation>
    <scope>NUCLEOTIDE SEQUENCE [LARGE SCALE GENOMIC DNA]</scope>
    <source>
        <strain evidence="7 8">MP104C</strain>
    </source>
</reference>
<evidence type="ECO:0000256" key="6">
    <source>
        <dbReference type="SAM" id="Coils"/>
    </source>
</evidence>
<name>B1I6F9_DESAP</name>
<dbReference type="SUPFAM" id="SSF56954">
    <property type="entry name" value="Outer membrane efflux proteins (OEP)"/>
    <property type="match status" value="2"/>
</dbReference>
<comment type="subcellular location">
    <subcellularLocation>
        <location evidence="1">Cell outer membrane</location>
    </subcellularLocation>
</comment>
<dbReference type="GO" id="GO:0009279">
    <property type="term" value="C:cell outer membrane"/>
    <property type="evidence" value="ECO:0007669"/>
    <property type="project" value="UniProtKB-SubCell"/>
</dbReference>
<protein>
    <submittedName>
        <fullName evidence="7">Outer membrane protein-like protein</fullName>
    </submittedName>
</protein>
<dbReference type="PANTHER" id="PTHR30026:SF20">
    <property type="entry name" value="OUTER MEMBRANE PROTEIN TOLC"/>
    <property type="match status" value="1"/>
</dbReference>
<dbReference type="STRING" id="477974.Daud_2120"/>
<dbReference type="GO" id="GO:0015288">
    <property type="term" value="F:porin activity"/>
    <property type="evidence" value="ECO:0007669"/>
    <property type="project" value="TreeGrafter"/>
</dbReference>
<dbReference type="GO" id="GO:0015562">
    <property type="term" value="F:efflux transmembrane transporter activity"/>
    <property type="evidence" value="ECO:0007669"/>
    <property type="project" value="InterPro"/>
</dbReference>
<evidence type="ECO:0000313" key="7">
    <source>
        <dbReference type="EMBL" id="ACA60607.1"/>
    </source>
</evidence>
<evidence type="ECO:0000256" key="4">
    <source>
        <dbReference type="ARBA" id="ARBA00023136"/>
    </source>
</evidence>
<proteinExistence type="predicted"/>
<dbReference type="InterPro" id="IPR051906">
    <property type="entry name" value="TolC-like"/>
</dbReference>
<dbReference type="Gene3D" id="1.20.1600.10">
    <property type="entry name" value="Outer membrane efflux proteins (OEP)"/>
    <property type="match status" value="2"/>
</dbReference>
<evidence type="ECO:0000256" key="5">
    <source>
        <dbReference type="ARBA" id="ARBA00023237"/>
    </source>
</evidence>
<dbReference type="RefSeq" id="WP_012303182.1">
    <property type="nucleotide sequence ID" value="NC_010424.1"/>
</dbReference>
<keyword evidence="4" id="KW-0472">Membrane</keyword>
<dbReference type="PANTHER" id="PTHR30026">
    <property type="entry name" value="OUTER MEMBRANE PROTEIN TOLC"/>
    <property type="match status" value="1"/>
</dbReference>
<evidence type="ECO:0000313" key="8">
    <source>
        <dbReference type="Proteomes" id="UP000008544"/>
    </source>
</evidence>
<gene>
    <name evidence="7" type="ordered locus">Daud_2120</name>
</gene>
<dbReference type="KEGG" id="dau:Daud_2120"/>
<keyword evidence="5" id="KW-0998">Cell outer membrane</keyword>
<dbReference type="GO" id="GO:1990281">
    <property type="term" value="C:efflux pump complex"/>
    <property type="evidence" value="ECO:0007669"/>
    <property type="project" value="TreeGrafter"/>
</dbReference>
<dbReference type="EMBL" id="CP000860">
    <property type="protein sequence ID" value="ACA60607.1"/>
    <property type="molecule type" value="Genomic_DNA"/>
</dbReference>
<keyword evidence="6" id="KW-0175">Coiled coil</keyword>
<reference evidence="8" key="1">
    <citation type="submission" date="2007-10" db="EMBL/GenBank/DDBJ databases">
        <title>Complete sequence of chromosome of Desulforudis audaxviator MP104C.</title>
        <authorList>
            <person name="Copeland A."/>
            <person name="Lucas S."/>
            <person name="Lapidus A."/>
            <person name="Barry K."/>
            <person name="Glavina del Rio T."/>
            <person name="Dalin E."/>
            <person name="Tice H."/>
            <person name="Bruce D."/>
            <person name="Pitluck S."/>
            <person name="Lowry S.R."/>
            <person name="Larimer F."/>
            <person name="Land M.L."/>
            <person name="Hauser L."/>
            <person name="Kyrpides N."/>
            <person name="Ivanova N.N."/>
            <person name="Richardson P."/>
        </authorList>
    </citation>
    <scope>NUCLEOTIDE SEQUENCE [LARGE SCALE GENOMIC DNA]</scope>
    <source>
        <strain evidence="8">MP104C</strain>
    </source>
</reference>
<keyword evidence="3" id="KW-0812">Transmembrane</keyword>
<evidence type="ECO:0000256" key="1">
    <source>
        <dbReference type="ARBA" id="ARBA00004442"/>
    </source>
</evidence>